<gene>
    <name evidence="1" type="ORF">BWI75_21915</name>
</gene>
<dbReference type="AlphaFoldDB" id="A0A6N8G0N7"/>
<dbReference type="OrthoDB" id="573945at2"/>
<reference evidence="1 2" key="1">
    <citation type="journal article" date="2019" name="Front. Microbiol.">
        <title>Genomic Features for Desiccation Tolerance and Sugar Biosynthesis in the Extremophile Gloeocapsopsis sp. UTEX B3054.</title>
        <authorList>
            <person name="Urrejola C."/>
            <person name="Alcorta J."/>
            <person name="Salas L."/>
            <person name="Vasquez M."/>
            <person name="Polz M.F."/>
            <person name="Vicuna R."/>
            <person name="Diez B."/>
        </authorList>
    </citation>
    <scope>NUCLEOTIDE SEQUENCE [LARGE SCALE GENOMIC DNA]</scope>
    <source>
        <strain evidence="1 2">1H9</strain>
    </source>
</reference>
<protein>
    <submittedName>
        <fullName evidence="1">Uncharacterized protein</fullName>
    </submittedName>
</protein>
<dbReference type="Proteomes" id="UP000441797">
    <property type="component" value="Unassembled WGS sequence"/>
</dbReference>
<organism evidence="1 2">
    <name type="scientific">Gloeocapsopsis dulcis AAB1 = 1H9</name>
    <dbReference type="NCBI Taxonomy" id="1433147"/>
    <lineage>
        <taxon>Bacteria</taxon>
        <taxon>Bacillati</taxon>
        <taxon>Cyanobacteriota</taxon>
        <taxon>Cyanophyceae</taxon>
        <taxon>Oscillatoriophycideae</taxon>
        <taxon>Chroococcales</taxon>
        <taxon>Chroococcaceae</taxon>
        <taxon>Gloeocapsopsis</taxon>
        <taxon>Gloeocapsopsis dulcis</taxon>
    </lineage>
</organism>
<accession>A0A6N8G0N7</accession>
<dbReference type="EMBL" id="NAPY01000052">
    <property type="protein sequence ID" value="MUL38893.1"/>
    <property type="molecule type" value="Genomic_DNA"/>
</dbReference>
<evidence type="ECO:0000313" key="1">
    <source>
        <dbReference type="EMBL" id="MUL38893.1"/>
    </source>
</evidence>
<keyword evidence="2" id="KW-1185">Reference proteome</keyword>
<dbReference type="RefSeq" id="WP_105219237.1">
    <property type="nucleotide sequence ID" value="NZ_CAWNSU010000032.1"/>
</dbReference>
<name>A0A6N8G0N7_9CHRO</name>
<comment type="caution">
    <text evidence="1">The sequence shown here is derived from an EMBL/GenBank/DDBJ whole genome shotgun (WGS) entry which is preliminary data.</text>
</comment>
<proteinExistence type="predicted"/>
<sequence length="82" mass="9290">MSLQTTNLVCLPAPALEGAIASGWKPVCHITYTRDTWVKLLQLPSEYAFDEAKLLCQESLDTWSAWVPDHGEVVLHRSHFYC</sequence>
<evidence type="ECO:0000313" key="2">
    <source>
        <dbReference type="Proteomes" id="UP000441797"/>
    </source>
</evidence>